<dbReference type="Pfam" id="PF09103">
    <property type="entry name" value="BRCA-2_OB1"/>
    <property type="match status" value="1"/>
</dbReference>
<dbReference type="SUPFAM" id="SSF81878">
    <property type="entry name" value="BRCA2 tower domain"/>
    <property type="match status" value="1"/>
</dbReference>
<dbReference type="SUPFAM" id="SSF50249">
    <property type="entry name" value="Nucleic acid-binding proteins"/>
    <property type="match status" value="2"/>
</dbReference>
<dbReference type="GO" id="GO:0000724">
    <property type="term" value="P:double-strand break repair via homologous recombination"/>
    <property type="evidence" value="ECO:0007669"/>
    <property type="project" value="InterPro"/>
</dbReference>
<dbReference type="PANTHER" id="PTHR11289:SF0">
    <property type="entry name" value="BREAST CANCER TYPE 2 SUSCEPTIBILITY PROTEIN"/>
    <property type="match status" value="1"/>
</dbReference>
<dbReference type="InterPro" id="IPR012340">
    <property type="entry name" value="NA-bd_OB-fold"/>
</dbReference>
<comment type="caution">
    <text evidence="4">The sequence shown here is derived from an EMBL/GenBank/DDBJ whole genome shotgun (WGS) entry which is preliminary data.</text>
</comment>
<dbReference type="PANTHER" id="PTHR11289">
    <property type="entry name" value="BREAST CANCER TYPE 2 SUSCEPTIBILITY PROTEIN BRCA2"/>
    <property type="match status" value="1"/>
</dbReference>
<proteinExistence type="predicted"/>
<dbReference type="Gene3D" id="2.40.50.140">
    <property type="entry name" value="Nucleic acid-binding proteins"/>
    <property type="match status" value="3"/>
</dbReference>
<organism evidence="4 5">
    <name type="scientific">Naegleria lovaniensis</name>
    <name type="common">Amoeba</name>
    <dbReference type="NCBI Taxonomy" id="51637"/>
    <lineage>
        <taxon>Eukaryota</taxon>
        <taxon>Discoba</taxon>
        <taxon>Heterolobosea</taxon>
        <taxon>Tetramitia</taxon>
        <taxon>Eutetramitia</taxon>
        <taxon>Vahlkampfiidae</taxon>
        <taxon>Naegleria</taxon>
    </lineage>
</organism>
<dbReference type="EMBL" id="PYSW02000009">
    <property type="protein sequence ID" value="KAG2388716.1"/>
    <property type="molecule type" value="Genomic_DNA"/>
</dbReference>
<feature type="region of interest" description="Disordered" evidence="1">
    <location>
        <begin position="200"/>
        <end position="289"/>
    </location>
</feature>
<feature type="compositionally biased region" description="Basic and acidic residues" evidence="1">
    <location>
        <begin position="146"/>
        <end position="158"/>
    </location>
</feature>
<feature type="compositionally biased region" description="Basic and acidic residues" evidence="1">
    <location>
        <begin position="71"/>
        <end position="84"/>
    </location>
</feature>
<dbReference type="InterPro" id="IPR015525">
    <property type="entry name" value="BRCA2"/>
</dbReference>
<feature type="compositionally biased region" description="Polar residues" evidence="1">
    <location>
        <begin position="479"/>
        <end position="497"/>
    </location>
</feature>
<feature type="compositionally biased region" description="Acidic residues" evidence="1">
    <location>
        <begin position="85"/>
        <end position="98"/>
    </location>
</feature>
<feature type="region of interest" description="Disordered" evidence="1">
    <location>
        <begin position="362"/>
        <end position="390"/>
    </location>
</feature>
<protein>
    <submittedName>
        <fullName evidence="4">Uncharacterized protein</fullName>
    </submittedName>
</protein>
<feature type="region of interest" description="Disordered" evidence="1">
    <location>
        <begin position="572"/>
        <end position="607"/>
    </location>
</feature>
<feature type="domain" description="BRCA2 OB1" evidence="2">
    <location>
        <begin position="746"/>
        <end position="860"/>
    </location>
</feature>
<dbReference type="InterPro" id="IPR036315">
    <property type="entry name" value="BRCA2_hlx_sf"/>
</dbReference>
<feature type="region of interest" description="Disordered" evidence="1">
    <location>
        <begin position="68"/>
        <end position="110"/>
    </location>
</feature>
<dbReference type="RefSeq" id="XP_044552708.1">
    <property type="nucleotide sequence ID" value="XM_044690869.1"/>
</dbReference>
<gene>
    <name evidence="4" type="ORF">C9374_000155</name>
</gene>
<feature type="compositionally biased region" description="Basic and acidic residues" evidence="1">
    <location>
        <begin position="592"/>
        <end position="603"/>
    </location>
</feature>
<evidence type="ECO:0000313" key="4">
    <source>
        <dbReference type="EMBL" id="KAG2388716.1"/>
    </source>
</evidence>
<name>A0AA88GZ84_NAELO</name>
<dbReference type="GeneID" id="68092617"/>
<accession>A0AA88GZ84</accession>
<feature type="compositionally biased region" description="Acidic residues" evidence="1">
    <location>
        <begin position="21"/>
        <end position="33"/>
    </location>
</feature>
<dbReference type="SUPFAM" id="SSF81872">
    <property type="entry name" value="BRCA2 helical domain"/>
    <property type="match status" value="1"/>
</dbReference>
<evidence type="ECO:0000259" key="2">
    <source>
        <dbReference type="Pfam" id="PF09103"/>
    </source>
</evidence>
<dbReference type="InterPro" id="IPR015252">
    <property type="entry name" value="BRCA2_hlx"/>
</dbReference>
<dbReference type="InterPro" id="IPR015187">
    <property type="entry name" value="BRCA2_OB_1"/>
</dbReference>
<evidence type="ECO:0000256" key="1">
    <source>
        <dbReference type="SAM" id="MobiDB-lite"/>
    </source>
</evidence>
<feature type="region of interest" description="Disordered" evidence="1">
    <location>
        <begin position="1"/>
        <end position="56"/>
    </location>
</feature>
<sequence length="1524" mass="174060">MSQSNNKTNDDLFSKDMMVQVEEESNQGYDGEELISSLNSDDLREEPTENITINNTQELLEGLEDNFAESEAEKPNARKFSKYEENDDDEFEIPDDLDLSSPSDNPSKKIKLTNTMDLFRDEDLELPSETFGFVNASTMKQAQTENFDRTTQNEENKPPETFGFVSASRSKNIYSATDNNDKEMLPETFGFVSASYRTHFENTNENPPETFGFVSASSNKLKSKPSDSNNEEKPPETFGFQSASSNRPPTAFESSRSTIFEKPQETFDLFPTDNNISHESSSNEERPPETFGFTCARNMSTIGDNFDKPPETFGFVSAKPKATNGFISASSSEIMDYEEGTTLNEKPPETFGFVSASSNKLKSNQNDINDEEKPPETFGFQSAANSRPPETFGFQRANSESLKLHAERPNETFGFISASKEEPLPSETLGFVRASSNNDAGDLPKETFGFQRANSSQFDKPPPTEAFVSASSHKPFKTPSKTTITAKQSPLATSEQFATPVKAASSTPKRSIKTPFASYLSDQKKETPTNRVLETTKKKQKKFKTPIKSEKLFEEATKRERERATAIKSGPNKIIKSDTTPIKPPNWVPVKKSLEERKSENSSKPRKMQLLGDCKQLPIESLRNMFSVSQEVVSMNCTDAKKFKFTTNSHKISQELLLSIQEENEGKPVTEIGPEQFQQLLHKFGAKKEVTKIEWVENHFRWIVWKLASMDRTFPKDSSFPFLTPEKVLGQLVYRYNVEYCMGKRSCLKQIAEKDVPPGHYIVLVVASLNISESSDTNSDSKIIELSDGWYSMKAKLDEPLTRYVEWMKIKEGQKLKIVGANFTENFEAAPPLELPSNACLKLCVNGVKKAKWDAMLGFQYRQKPFKTSFKSIQAEGGNIPYMRAIVKRVYPVKYFEKQSDGTTIVRTKASEDHAANIAEKEKERISSNLFQTYYDEEKRKRKGSKSTITTPIRRIYEGSTLYNILQSTKDEMSFYAQLDENQREILTSYQQQVESDICTTVNNRITEYIANDPKLNREVSSMLSVKLGDCCPYLKNPETTLNDREIMLTLWKTDEDSELFQEGNILDIYNCRPSKQSGNQVMKSITTVSFTKIEIFKSHKDLTEEEMTKYFYIPRKCFTMSEMKDPEKRNGNNEIDFVGILIHSKEIEQKERDYTLHLLFFVDNTCFENESKPTILQLTYIESAKRQFRWLLSENKVYFLSNIVFSEFDEKNGRIKCHAKDNASISERANKFYFRQQAIEVNNFFKSNKNKILPLVELVNQYNPREEFDFSTPRKMMNMEDEIIEEDISCNIIINNECQMHVTLLDTVYNTLESYSYPNAQTGSNTTYRKADDVYSYFVKLYIDAQGYYTIKFTEDMFDKLIHALFFEESNHLDDLAEMDMNEHIPSWMKLLVKEGKIQDISTDETTSSSEAVSVLNSEKLLQARLKLFSSGNVNSLTQLCRCILVGTKFVNTEEELLDVSEDVFKSLLLCTPSEWNALMIHLTQTLCGSLLKFKLTSPEKEVMDVSCVLRGFCGLDDIMDEL</sequence>
<feature type="compositionally biased region" description="Polar residues" evidence="1">
    <location>
        <begin position="239"/>
        <end position="258"/>
    </location>
</feature>
<evidence type="ECO:0000259" key="3">
    <source>
        <dbReference type="Pfam" id="PF09169"/>
    </source>
</evidence>
<dbReference type="Proteomes" id="UP000816034">
    <property type="component" value="Unassembled WGS sequence"/>
</dbReference>
<keyword evidence="5" id="KW-1185">Reference proteome</keyword>
<feature type="region of interest" description="Disordered" evidence="1">
    <location>
        <begin position="449"/>
        <end position="529"/>
    </location>
</feature>
<feature type="region of interest" description="Disordered" evidence="1">
    <location>
        <begin position="146"/>
        <end position="166"/>
    </location>
</feature>
<evidence type="ECO:0000313" key="5">
    <source>
        <dbReference type="Proteomes" id="UP000816034"/>
    </source>
</evidence>
<dbReference type="GO" id="GO:0006355">
    <property type="term" value="P:regulation of DNA-templated transcription"/>
    <property type="evidence" value="ECO:0007669"/>
    <property type="project" value="TreeGrafter"/>
</dbReference>
<dbReference type="Pfam" id="PF09169">
    <property type="entry name" value="BRCA-2_helical"/>
    <property type="match status" value="1"/>
</dbReference>
<feature type="domain" description="Breast cancer type 2 susceptibility protein helical" evidence="3">
    <location>
        <begin position="616"/>
        <end position="739"/>
    </location>
</feature>
<reference evidence="4 5" key="1">
    <citation type="journal article" date="2018" name="BMC Genomics">
        <title>The genome of Naegleria lovaniensis, the basis for a comparative approach to unravel pathogenicity factors of the human pathogenic amoeba N. fowleri.</title>
        <authorList>
            <person name="Liechti N."/>
            <person name="Schurch N."/>
            <person name="Bruggmann R."/>
            <person name="Wittwer M."/>
        </authorList>
    </citation>
    <scope>NUCLEOTIDE SEQUENCE [LARGE SCALE GENOMIC DNA]</scope>
    <source>
        <strain evidence="4 5">ATCC 30569</strain>
    </source>
</reference>